<gene>
    <name evidence="1" type="ORF">AF333_26040</name>
    <name evidence="2" type="ORF">SAMN04487909_14829</name>
</gene>
<dbReference type="Proteomes" id="UP000182836">
    <property type="component" value="Unassembled WGS sequence"/>
</dbReference>
<dbReference type="STRING" id="47500.AF333_26040"/>
<dbReference type="EMBL" id="LGUG01000005">
    <property type="protein sequence ID" value="KON93128.1"/>
    <property type="molecule type" value="Genomic_DNA"/>
</dbReference>
<reference evidence="1 3" key="1">
    <citation type="submission" date="2015-07" db="EMBL/GenBank/DDBJ databases">
        <title>Fjat-14205 dsm 2895.</title>
        <authorList>
            <person name="Liu B."/>
            <person name="Wang J."/>
            <person name="Zhu Y."/>
            <person name="Liu G."/>
            <person name="Chen Q."/>
            <person name="Chen Z."/>
            <person name="Lan J."/>
            <person name="Che J."/>
            <person name="Ge C."/>
            <person name="Shi H."/>
            <person name="Pan Z."/>
            <person name="Liu X."/>
        </authorList>
    </citation>
    <scope>NUCLEOTIDE SEQUENCE [LARGE SCALE GENOMIC DNA]</scope>
    <source>
        <strain evidence="1 3">DSM 2895</strain>
    </source>
</reference>
<dbReference type="PATRIC" id="fig|47500.8.peg.129"/>
<protein>
    <submittedName>
        <fullName evidence="1">Uncharacterized protein</fullName>
    </submittedName>
</protein>
<dbReference type="RefSeq" id="WP_043063675.1">
    <property type="nucleotide sequence ID" value="NZ_BJOA01000175.1"/>
</dbReference>
<evidence type="ECO:0000313" key="3">
    <source>
        <dbReference type="Proteomes" id="UP000037269"/>
    </source>
</evidence>
<proteinExistence type="predicted"/>
<dbReference type="EMBL" id="FNED01000048">
    <property type="protein sequence ID" value="SDK30951.1"/>
    <property type="molecule type" value="Genomic_DNA"/>
</dbReference>
<reference evidence="2 4" key="2">
    <citation type="submission" date="2016-10" db="EMBL/GenBank/DDBJ databases">
        <authorList>
            <person name="de Groot N.N."/>
        </authorList>
    </citation>
    <scope>NUCLEOTIDE SEQUENCE [LARGE SCALE GENOMIC DNA]</scope>
    <source>
        <strain evidence="2 4">DSM 2895</strain>
    </source>
</reference>
<dbReference type="OrthoDB" id="2667186at2"/>
<accession>A0A0D1XZI6</accession>
<dbReference type="GeneID" id="42308587"/>
<organism evidence="1 3">
    <name type="scientific">Aneurinibacillus migulanus</name>
    <name type="common">Bacillus migulanus</name>
    <dbReference type="NCBI Taxonomy" id="47500"/>
    <lineage>
        <taxon>Bacteria</taxon>
        <taxon>Bacillati</taxon>
        <taxon>Bacillota</taxon>
        <taxon>Bacilli</taxon>
        <taxon>Bacillales</taxon>
        <taxon>Paenibacillaceae</taxon>
        <taxon>Aneurinibacillus group</taxon>
        <taxon>Aneurinibacillus</taxon>
    </lineage>
</organism>
<name>A0A0D1XZI6_ANEMI</name>
<evidence type="ECO:0000313" key="2">
    <source>
        <dbReference type="EMBL" id="SDK30951.1"/>
    </source>
</evidence>
<keyword evidence="3" id="KW-1185">Reference proteome</keyword>
<evidence type="ECO:0000313" key="4">
    <source>
        <dbReference type="Proteomes" id="UP000182836"/>
    </source>
</evidence>
<sequence>MVFEPKFDWTPKTPVTETEIIRWEKGIYDAHVLLSLHTAAIASLQIDVKSVKDALFNNFTDNIFTENLDTLTDVKVISGWYDEVNKRLVV</sequence>
<evidence type="ECO:0000313" key="1">
    <source>
        <dbReference type="EMBL" id="KON93128.1"/>
    </source>
</evidence>
<dbReference type="Proteomes" id="UP000037269">
    <property type="component" value="Unassembled WGS sequence"/>
</dbReference>
<dbReference type="AlphaFoldDB" id="A0A0D1XZI6"/>